<dbReference type="EMBL" id="FMJD01000013">
    <property type="protein sequence ID" value="SCM78749.1"/>
    <property type="molecule type" value="Genomic_DNA"/>
</dbReference>
<evidence type="ECO:0000256" key="1">
    <source>
        <dbReference type="ARBA" id="ARBA00023015"/>
    </source>
</evidence>
<reference evidence="6" key="1">
    <citation type="submission" date="2016-08" db="EMBL/GenBank/DDBJ databases">
        <authorList>
            <person name="Seilhamer J.J."/>
        </authorList>
    </citation>
    <scope>NUCLEOTIDE SEQUENCE</scope>
    <source>
        <strain evidence="6">86</strain>
    </source>
</reference>
<keyword evidence="2" id="KW-0238">DNA-binding</keyword>
<dbReference type="Gene3D" id="3.30.450.40">
    <property type="match status" value="1"/>
</dbReference>
<dbReference type="PROSITE" id="PS51078">
    <property type="entry name" value="ICLR_ED"/>
    <property type="match status" value="1"/>
</dbReference>
<dbReference type="Pfam" id="PF01614">
    <property type="entry name" value="IclR_C"/>
    <property type="match status" value="1"/>
</dbReference>
<dbReference type="InterPro" id="IPR029016">
    <property type="entry name" value="GAF-like_dom_sf"/>
</dbReference>
<dbReference type="InterPro" id="IPR036388">
    <property type="entry name" value="WH-like_DNA-bd_sf"/>
</dbReference>
<evidence type="ECO:0000259" key="4">
    <source>
        <dbReference type="PROSITE" id="PS51077"/>
    </source>
</evidence>
<dbReference type="AlphaFoldDB" id="A0A212LMU4"/>
<evidence type="ECO:0000259" key="5">
    <source>
        <dbReference type="PROSITE" id="PS51078"/>
    </source>
</evidence>
<dbReference type="GO" id="GO:0045892">
    <property type="term" value="P:negative regulation of DNA-templated transcription"/>
    <property type="evidence" value="ECO:0007669"/>
    <property type="project" value="TreeGrafter"/>
</dbReference>
<gene>
    <name evidence="6" type="ORF">KL86PLE_90060</name>
</gene>
<proteinExistence type="predicted"/>
<evidence type="ECO:0000313" key="6">
    <source>
        <dbReference type="EMBL" id="SCM78749.1"/>
    </source>
</evidence>
<protein>
    <submittedName>
        <fullName evidence="6">Putative transcriptional regulatory protein</fullName>
    </submittedName>
</protein>
<sequence>MTDVPMAADRGGIQVIARAAAILRALEGVQDGLSLAEIAKDVSLPRSTVYRIVTALAEEGLLMAATPNGKVRLGPAILQLAAAADYDIKRILRPFLVDINRDIEDTVDLAILRGGSAVFIDQVPGKRRLTVVTVIGERFPLHCTANGKALLALMTPEEARRSIERSLREHPDRPLTDEPRLWREIEEARAGGFGFDREENSPGIGAIGFALRDGTGNSFAISVPMPIQRFKRTEKTLVAKVAQHRERIAARIGT</sequence>
<dbReference type="InterPro" id="IPR005471">
    <property type="entry name" value="Tscrpt_reg_IclR_N"/>
</dbReference>
<accession>A0A212LMU4</accession>
<dbReference type="SUPFAM" id="SSF55781">
    <property type="entry name" value="GAF domain-like"/>
    <property type="match status" value="1"/>
</dbReference>
<name>A0A212LMU4_9HYPH</name>
<dbReference type="PROSITE" id="PS51077">
    <property type="entry name" value="HTH_ICLR"/>
    <property type="match status" value="1"/>
</dbReference>
<dbReference type="PANTHER" id="PTHR30136">
    <property type="entry name" value="HELIX-TURN-HELIX TRANSCRIPTIONAL REGULATOR, ICLR FAMILY"/>
    <property type="match status" value="1"/>
</dbReference>
<dbReference type="GO" id="GO:0003700">
    <property type="term" value="F:DNA-binding transcription factor activity"/>
    <property type="evidence" value="ECO:0007669"/>
    <property type="project" value="TreeGrafter"/>
</dbReference>
<keyword evidence="1" id="KW-0805">Transcription regulation</keyword>
<dbReference type="Gene3D" id="1.10.10.10">
    <property type="entry name" value="Winged helix-like DNA-binding domain superfamily/Winged helix DNA-binding domain"/>
    <property type="match status" value="1"/>
</dbReference>
<evidence type="ECO:0000256" key="2">
    <source>
        <dbReference type="ARBA" id="ARBA00023125"/>
    </source>
</evidence>
<organism evidence="6">
    <name type="scientific">uncultured Pleomorphomonas sp</name>
    <dbReference type="NCBI Taxonomy" id="442121"/>
    <lineage>
        <taxon>Bacteria</taxon>
        <taxon>Pseudomonadati</taxon>
        <taxon>Pseudomonadota</taxon>
        <taxon>Alphaproteobacteria</taxon>
        <taxon>Hyphomicrobiales</taxon>
        <taxon>Pleomorphomonadaceae</taxon>
        <taxon>Pleomorphomonas</taxon>
        <taxon>environmental samples</taxon>
    </lineage>
</organism>
<keyword evidence="3" id="KW-0804">Transcription</keyword>
<dbReference type="GO" id="GO:0003677">
    <property type="term" value="F:DNA binding"/>
    <property type="evidence" value="ECO:0007669"/>
    <property type="project" value="UniProtKB-KW"/>
</dbReference>
<dbReference type="InterPro" id="IPR014757">
    <property type="entry name" value="Tscrpt_reg_IclR_C"/>
</dbReference>
<dbReference type="SUPFAM" id="SSF46785">
    <property type="entry name" value="Winged helix' DNA-binding domain"/>
    <property type="match status" value="1"/>
</dbReference>
<feature type="domain" description="HTH iclR-type" evidence="4">
    <location>
        <begin position="13"/>
        <end position="75"/>
    </location>
</feature>
<dbReference type="SMART" id="SM00346">
    <property type="entry name" value="HTH_ICLR"/>
    <property type="match status" value="1"/>
</dbReference>
<evidence type="ECO:0000256" key="3">
    <source>
        <dbReference type="ARBA" id="ARBA00023163"/>
    </source>
</evidence>
<dbReference type="PANTHER" id="PTHR30136:SF35">
    <property type="entry name" value="HTH-TYPE TRANSCRIPTIONAL REGULATOR RV1719"/>
    <property type="match status" value="1"/>
</dbReference>
<dbReference type="Pfam" id="PF09339">
    <property type="entry name" value="HTH_IclR"/>
    <property type="match status" value="1"/>
</dbReference>
<feature type="domain" description="IclR-ED" evidence="5">
    <location>
        <begin position="69"/>
        <end position="254"/>
    </location>
</feature>
<dbReference type="InterPro" id="IPR050707">
    <property type="entry name" value="HTH_MetabolicPath_Reg"/>
</dbReference>
<dbReference type="RefSeq" id="WP_100082269.1">
    <property type="nucleotide sequence ID" value="NZ_LT608334.1"/>
</dbReference>
<dbReference type="InterPro" id="IPR036390">
    <property type="entry name" value="WH_DNA-bd_sf"/>
</dbReference>